<dbReference type="WBParaSite" id="Pan_g16690.t1">
    <property type="protein sequence ID" value="Pan_g16690.t1"/>
    <property type="gene ID" value="Pan_g16690"/>
</dbReference>
<evidence type="ECO:0000256" key="1">
    <source>
        <dbReference type="ARBA" id="ARBA00008846"/>
    </source>
</evidence>
<dbReference type="AlphaFoldDB" id="A0A7E4V5A1"/>
<dbReference type="InterPro" id="IPR051641">
    <property type="entry name" value="RGK_GTP-binding_reg"/>
</dbReference>
<evidence type="ECO:0000313" key="5">
    <source>
        <dbReference type="WBParaSite" id="Pan_g16690.t1"/>
    </source>
</evidence>
<dbReference type="GO" id="GO:0003924">
    <property type="term" value="F:GTPase activity"/>
    <property type="evidence" value="ECO:0007669"/>
    <property type="project" value="InterPro"/>
</dbReference>
<dbReference type="SMART" id="SM00173">
    <property type="entry name" value="RAS"/>
    <property type="match status" value="1"/>
</dbReference>
<dbReference type="Pfam" id="PF00071">
    <property type="entry name" value="Ras"/>
    <property type="match status" value="1"/>
</dbReference>
<organism evidence="4 5">
    <name type="scientific">Panagrellus redivivus</name>
    <name type="common">Microworm</name>
    <dbReference type="NCBI Taxonomy" id="6233"/>
    <lineage>
        <taxon>Eukaryota</taxon>
        <taxon>Metazoa</taxon>
        <taxon>Ecdysozoa</taxon>
        <taxon>Nematoda</taxon>
        <taxon>Chromadorea</taxon>
        <taxon>Rhabditida</taxon>
        <taxon>Tylenchina</taxon>
        <taxon>Panagrolaimomorpha</taxon>
        <taxon>Panagrolaimoidea</taxon>
        <taxon>Panagrolaimidae</taxon>
        <taxon>Panagrellus</taxon>
    </lineage>
</organism>
<sequence length="350" mass="39731">MLSPINNRPMSARPHRRRRKLSRGYGNENDFMMTPDLIFSSGSSTRSSNNGIDRVEPFHIHSGSVSARGAAPKVLPYTGMQQMRSFNVDAHGRVVDCGFRYGGSCSRPLTPRNPKSRRSTCPEIWLSTDDDRPNTTRFALRIYGAETVGKTALIRQMVSHADATGGPLESVISSSDGKTILSRPIKFMMNDTEVELDLIQGSALGQDMFDEVPTIFLVMYSVDCRESFTWAAQTLFRLYNRKSATRPSILLIANKVDLQRKRKVSTIEGKMLAKIYKSDFVEISALLTMNMEILWKDVVRKLQQYILEKEKLAEREERRRNRRGTLNRIVERGRKFAKSCEELVARIAAI</sequence>
<dbReference type="GO" id="GO:0005246">
    <property type="term" value="F:calcium channel regulator activity"/>
    <property type="evidence" value="ECO:0007669"/>
    <property type="project" value="TreeGrafter"/>
</dbReference>
<evidence type="ECO:0000256" key="2">
    <source>
        <dbReference type="ARBA" id="ARBA00022553"/>
    </source>
</evidence>
<proteinExistence type="inferred from homology"/>
<dbReference type="SMART" id="SM00175">
    <property type="entry name" value="RAB"/>
    <property type="match status" value="1"/>
</dbReference>
<dbReference type="PANTHER" id="PTHR45775:SF6">
    <property type="entry name" value="RAD, GEM_KIR FAMILY MEMBER 2, ISOFORM C"/>
    <property type="match status" value="1"/>
</dbReference>
<dbReference type="InterPro" id="IPR027417">
    <property type="entry name" value="P-loop_NTPase"/>
</dbReference>
<evidence type="ECO:0000313" key="4">
    <source>
        <dbReference type="Proteomes" id="UP000492821"/>
    </source>
</evidence>
<comment type="similarity">
    <text evidence="1">Belongs to the small GTPase superfamily. RGK family.</text>
</comment>
<dbReference type="Gene3D" id="3.40.50.300">
    <property type="entry name" value="P-loop containing nucleotide triphosphate hydrolases"/>
    <property type="match status" value="1"/>
</dbReference>
<keyword evidence="4" id="KW-1185">Reference proteome</keyword>
<dbReference type="PROSITE" id="PS51421">
    <property type="entry name" value="RAS"/>
    <property type="match status" value="1"/>
</dbReference>
<dbReference type="PRINTS" id="PR00449">
    <property type="entry name" value="RASTRNSFRMNG"/>
</dbReference>
<feature type="compositionally biased region" description="Basic residues" evidence="3">
    <location>
        <begin position="13"/>
        <end position="22"/>
    </location>
</feature>
<reference evidence="4" key="1">
    <citation type="journal article" date="2013" name="Genetics">
        <title>The draft genome and transcriptome of Panagrellus redivivus are shaped by the harsh demands of a free-living lifestyle.</title>
        <authorList>
            <person name="Srinivasan J."/>
            <person name="Dillman A.R."/>
            <person name="Macchietto M.G."/>
            <person name="Heikkinen L."/>
            <person name="Lakso M."/>
            <person name="Fracchia K.M."/>
            <person name="Antoshechkin I."/>
            <person name="Mortazavi A."/>
            <person name="Wong G."/>
            <person name="Sternberg P.W."/>
        </authorList>
    </citation>
    <scope>NUCLEOTIDE SEQUENCE [LARGE SCALE GENOMIC DNA]</scope>
    <source>
        <strain evidence="4">MT8872</strain>
    </source>
</reference>
<dbReference type="PANTHER" id="PTHR45775">
    <property type="entry name" value="RAD, GEM/KIR FAMILY MEMBER 2, ISOFORM C"/>
    <property type="match status" value="1"/>
</dbReference>
<reference evidence="5" key="2">
    <citation type="submission" date="2020-10" db="UniProtKB">
        <authorList>
            <consortium name="WormBaseParasite"/>
        </authorList>
    </citation>
    <scope>IDENTIFICATION</scope>
</reference>
<name>A0A7E4V5A1_PANRE</name>
<dbReference type="SUPFAM" id="SSF52540">
    <property type="entry name" value="P-loop containing nucleoside triphosphate hydrolases"/>
    <property type="match status" value="1"/>
</dbReference>
<dbReference type="GO" id="GO:0005886">
    <property type="term" value="C:plasma membrane"/>
    <property type="evidence" value="ECO:0007669"/>
    <property type="project" value="TreeGrafter"/>
</dbReference>
<evidence type="ECO:0000256" key="3">
    <source>
        <dbReference type="SAM" id="MobiDB-lite"/>
    </source>
</evidence>
<dbReference type="Proteomes" id="UP000492821">
    <property type="component" value="Unassembled WGS sequence"/>
</dbReference>
<dbReference type="GO" id="GO:0005525">
    <property type="term" value="F:GTP binding"/>
    <property type="evidence" value="ECO:0007669"/>
    <property type="project" value="InterPro"/>
</dbReference>
<feature type="region of interest" description="Disordered" evidence="3">
    <location>
        <begin position="1"/>
        <end position="28"/>
    </location>
</feature>
<protein>
    <submittedName>
        <fullName evidence="5">Ras-related and estrogen-regulated growth inhibitor</fullName>
    </submittedName>
</protein>
<keyword evidence="2" id="KW-0597">Phosphoprotein</keyword>
<dbReference type="InterPro" id="IPR001806">
    <property type="entry name" value="Small_GTPase"/>
</dbReference>
<accession>A0A7E4V5A1</accession>